<reference evidence="1 2" key="1">
    <citation type="submission" date="2020-08" db="EMBL/GenBank/DDBJ databases">
        <title>Novel species isolated from subtropical streams in China.</title>
        <authorList>
            <person name="Lu H."/>
        </authorList>
    </citation>
    <scope>NUCLEOTIDE SEQUENCE [LARGE SCALE GENOMIC DNA]</scope>
    <source>
        <strain evidence="1 2">NL8W</strain>
    </source>
</reference>
<sequence>MNSIFRKMILSGGLALMVMQPGICTADSMSGVGDLSITTLDSAAQKILAANGVLGANQTDYAKIVECSDKAADASDKLRKGMATAMTPSDPTKKLNNSVNACLANIQQISLAFNLPSGISFTLLFQTILKQLMDKLVDEFIMKICAAATGAWNSAIGNAINTINSGVSQSGIDTFGNFVNAVPVPVSPSPFAPAPANPPSGIPGL</sequence>
<evidence type="ECO:0000313" key="2">
    <source>
        <dbReference type="Proteomes" id="UP000646911"/>
    </source>
</evidence>
<organism evidence="1 2">
    <name type="scientific">Undibacterium umbellatum</name>
    <dbReference type="NCBI Taxonomy" id="2762300"/>
    <lineage>
        <taxon>Bacteria</taxon>
        <taxon>Pseudomonadati</taxon>
        <taxon>Pseudomonadota</taxon>
        <taxon>Betaproteobacteria</taxon>
        <taxon>Burkholderiales</taxon>
        <taxon>Oxalobacteraceae</taxon>
        <taxon>Undibacterium</taxon>
    </lineage>
</organism>
<keyword evidence="2" id="KW-1185">Reference proteome</keyword>
<name>A0ABR6ZGD6_9BURK</name>
<dbReference type="EMBL" id="JACOFX010000019">
    <property type="protein sequence ID" value="MBC3910788.1"/>
    <property type="molecule type" value="Genomic_DNA"/>
</dbReference>
<protein>
    <submittedName>
        <fullName evidence="1">Uncharacterized protein</fullName>
    </submittedName>
</protein>
<gene>
    <name evidence="1" type="ORF">H8L47_24770</name>
</gene>
<accession>A0ABR6ZGD6</accession>
<comment type="caution">
    <text evidence="1">The sequence shown here is derived from an EMBL/GenBank/DDBJ whole genome shotgun (WGS) entry which is preliminary data.</text>
</comment>
<evidence type="ECO:0000313" key="1">
    <source>
        <dbReference type="EMBL" id="MBC3910788.1"/>
    </source>
</evidence>
<dbReference type="RefSeq" id="WP_186956362.1">
    <property type="nucleotide sequence ID" value="NZ_JACOFX010000019.1"/>
</dbReference>
<dbReference type="Proteomes" id="UP000646911">
    <property type="component" value="Unassembled WGS sequence"/>
</dbReference>
<proteinExistence type="predicted"/>